<keyword evidence="1" id="KW-0472">Membrane</keyword>
<dbReference type="KEGG" id="pmrn:116952887"/>
<accession>A0AAJ7U2D0</accession>
<evidence type="ECO:0000313" key="5">
    <source>
        <dbReference type="RefSeq" id="XP_032828432.1"/>
    </source>
</evidence>
<reference evidence="5" key="1">
    <citation type="submission" date="2025-08" db="UniProtKB">
        <authorList>
            <consortium name="RefSeq"/>
        </authorList>
    </citation>
    <scope>IDENTIFICATION</scope>
    <source>
        <tissue evidence="5">Sperm</tissue>
    </source>
</reference>
<dbReference type="InterPro" id="IPR003961">
    <property type="entry name" value="FN3_dom"/>
</dbReference>
<protein>
    <submittedName>
        <fullName evidence="5">Interleukin-20 receptor subunit alpha-like isoform X1</fullName>
    </submittedName>
</protein>
<dbReference type="PANTHER" id="PTHR20859:SF91">
    <property type="match status" value="1"/>
</dbReference>
<name>A0AAJ7U2D0_PETMA</name>
<sequence length="361" mass="40805">MLGGFVSYACEDDENEGMDFSAKNNPQNLNAKKTFCGFTLLLCMLPFVQRASSSEGALARPRDVVLTSVNLITSVSWKPGNGAPADQLYSVYYRGSYEKYYNESMLVKDGCNRTRKTSCNLTDVLSLWVHYDIVVCAWTPLDLVCADSEEISVLTDTQIEAPYIDLYVFGNNIKMEMSPPKLHEEDIKYLYSSVLYNVTLCVGLHEHQQQCEYYQSEVASLDFKNIKYNTEYCFTGQIIVEVDNRDKFSAVSQQVCRTTEKEKASKWVVFTTFLISVIVSFAVVFTLLLLGHKIFKMARYIFAVDMPLPKTLLGIPSKQNGTFLLISEKDVIKEVNICSTVEVMCDDVEDDYIVNGFGLQS</sequence>
<dbReference type="InterPro" id="IPR013783">
    <property type="entry name" value="Ig-like_fold"/>
</dbReference>
<dbReference type="Proteomes" id="UP001318040">
    <property type="component" value="Chromosome 49"/>
</dbReference>
<dbReference type="InterPro" id="IPR050650">
    <property type="entry name" value="Type-II_Cytokine-TF_Rcpt"/>
</dbReference>
<dbReference type="GO" id="GO:0005886">
    <property type="term" value="C:plasma membrane"/>
    <property type="evidence" value="ECO:0007669"/>
    <property type="project" value="TreeGrafter"/>
</dbReference>
<gene>
    <name evidence="5" type="primary">LOC116952887</name>
</gene>
<keyword evidence="1" id="KW-1133">Transmembrane helix</keyword>
<evidence type="ECO:0000259" key="2">
    <source>
        <dbReference type="Pfam" id="PF01108"/>
    </source>
</evidence>
<dbReference type="GO" id="GO:0004896">
    <property type="term" value="F:cytokine receptor activity"/>
    <property type="evidence" value="ECO:0007669"/>
    <property type="project" value="TreeGrafter"/>
</dbReference>
<dbReference type="InterPro" id="IPR036116">
    <property type="entry name" value="FN3_sf"/>
</dbReference>
<keyword evidence="1" id="KW-0812">Transmembrane</keyword>
<dbReference type="AlphaFoldDB" id="A0AAJ7U2D0"/>
<proteinExistence type="predicted"/>
<dbReference type="Pfam" id="PF01108">
    <property type="entry name" value="Tissue_fac"/>
    <property type="match status" value="1"/>
</dbReference>
<evidence type="ECO:0000259" key="3">
    <source>
        <dbReference type="Pfam" id="PF09294"/>
    </source>
</evidence>
<evidence type="ECO:0000313" key="4">
    <source>
        <dbReference type="Proteomes" id="UP001318040"/>
    </source>
</evidence>
<dbReference type="Pfam" id="PF09294">
    <property type="entry name" value="Interfer-bind"/>
    <property type="match status" value="1"/>
</dbReference>
<dbReference type="GeneID" id="116952887"/>
<evidence type="ECO:0000256" key="1">
    <source>
        <dbReference type="SAM" id="Phobius"/>
    </source>
</evidence>
<dbReference type="InterPro" id="IPR015373">
    <property type="entry name" value="Interferon/interleukin_rcp_dom"/>
</dbReference>
<feature type="domain" description="Interferon/interleukin receptor" evidence="3">
    <location>
        <begin position="157"/>
        <end position="259"/>
    </location>
</feature>
<dbReference type="Gene3D" id="2.60.40.10">
    <property type="entry name" value="Immunoglobulins"/>
    <property type="match status" value="1"/>
</dbReference>
<keyword evidence="4" id="KW-1185">Reference proteome</keyword>
<organism evidence="4 5">
    <name type="scientific">Petromyzon marinus</name>
    <name type="common">Sea lamprey</name>
    <dbReference type="NCBI Taxonomy" id="7757"/>
    <lineage>
        <taxon>Eukaryota</taxon>
        <taxon>Metazoa</taxon>
        <taxon>Chordata</taxon>
        <taxon>Craniata</taxon>
        <taxon>Vertebrata</taxon>
        <taxon>Cyclostomata</taxon>
        <taxon>Hyperoartia</taxon>
        <taxon>Petromyzontiformes</taxon>
        <taxon>Petromyzontidae</taxon>
        <taxon>Petromyzon</taxon>
    </lineage>
</organism>
<dbReference type="PANTHER" id="PTHR20859">
    <property type="entry name" value="INTERFERON/INTERLEUKIN RECEPTOR"/>
    <property type="match status" value="1"/>
</dbReference>
<feature type="transmembrane region" description="Helical" evidence="1">
    <location>
        <begin position="267"/>
        <end position="290"/>
    </location>
</feature>
<dbReference type="SUPFAM" id="SSF49265">
    <property type="entry name" value="Fibronectin type III"/>
    <property type="match status" value="2"/>
</dbReference>
<dbReference type="RefSeq" id="XP_032828432.1">
    <property type="nucleotide sequence ID" value="XM_032972541.1"/>
</dbReference>
<feature type="domain" description="Fibronectin type-III" evidence="2">
    <location>
        <begin position="39"/>
        <end position="129"/>
    </location>
</feature>